<organism evidence="4 5">
    <name type="scientific">Pseudomonas gessardii</name>
    <dbReference type="NCBI Taxonomy" id="78544"/>
    <lineage>
        <taxon>Bacteria</taxon>
        <taxon>Pseudomonadati</taxon>
        <taxon>Pseudomonadota</taxon>
        <taxon>Gammaproteobacteria</taxon>
        <taxon>Pseudomonadales</taxon>
        <taxon>Pseudomonadaceae</taxon>
        <taxon>Pseudomonas</taxon>
    </lineage>
</organism>
<dbReference type="Pfam" id="PF13524">
    <property type="entry name" value="Glyco_trans_1_2"/>
    <property type="match status" value="1"/>
</dbReference>
<sequence length="1346" mass="145641">MKRILAFSFFPAFAPASNGGEARLFNFYLALSRFHHVTLLSSGFRGAEEEIINHGSQFIERRIAKDDFFVRQWAELEPYSGGGDMSGPCIAAAGRYPTALHQAYLEEYEQADVIIHDSPFTVDYDLFAGLDRKPRLYNAYNCESDLYRALHPHVHCAPVHNLVEQAELRLLKAVDCVLYCNEDDLTSFRRLAPEASYTALSVPNGQLAMAIPALREPERERFSAVFMGSSHAPNVQAALFVANELAPKVPHVVFDILGNCLPEGRYPKNVVRHGLVSIEKKLQLLQRANIALNPMDAGSGSNVKVFDYFAHSLPLLSTPIGVRGVKAVDGEHVLLASLDEFAGVLNTWRERQDAWLEIGKAGYELGRQKYTWNSIVQPVAGYLDCATSNRVGERAVLVLNDYNSFTSVGGGATRTRGLYAAVSEWCPVLFICFSSSDQLRVDHYGDGIAVISVPKTADHVTEQMRVNALSVTSADDIIASSECVKNDLLLSIYCLAKGHARAIAVEHPYMAAIPCLFGDRFIYSSQNNETLLKQRLFAGHPEGEALIGQVALLEKTAVERAAAVIAVAEDDAISLTRGVQGAGPVVVVRNGSDAPVIPAVEDLAVVEPQVAQPSAVFLGSAHPPNIEAVSFIVNQLAPVFPEIQFHIIGGVCGAVNARVGSNIKLWGVLDDSIKAAVMGTCTLAVNPMSNGSGSNVKLADFLGNGLYTVTTEFGQRGYPQEIAPHVSVATLEHFATALRTSLARVLGEAGGARSARRRVFNEHLSMKALGKDYVTLLQSLEVLRKRVLFVTYRYVAPALGGAESMIENLLQALDASGRFDIDLVAAEASAIHSQGRFSDHYSFDENSAAFTDLRHTRFARFAVDGTGPDDSGNALCAAWTAQCVFEREVYQQLISGLERSGLAWGWGGIEPHGARGVSRWAFCSSGVHLHADALVKIQGSAPAPTALLMRDGQGGLLYSGQVSGDFDIEFPARSGTVEIQASSAAASADDPRPKAFLLRKLSLDDQPLDLGAGVFCNVAGMAPDAGFEILHIAAERSRRPLGINLTDMRGPWSSGLENFLAQNIGRYDLVVTHNTVFRPAVAAVEYARLQGVPSIVIPHAHLDDDFYHFPDVLDCALQSSLILAAPQAACAFYERRGCRVDYLPAGIDVDEDFGADDVAAFRKLYPSEKPFVLVLGRKAGAKGYQQIIDTVAGLQVEYGMQVVLIGPDDDGVAVTAPCAIYLGRQPRDVVRGALMSCLALVNMSASESFGIVLLEAWMAGRPVVVNNGCAAFHDMAVDGQNALLVDSRTLRTALLRLAADESLCQRLALNGRATMARYDWKQVGDDFVNQCTRLIDQQTAATVEPT</sequence>
<dbReference type="Gene3D" id="3.40.50.2000">
    <property type="entry name" value="Glycogen Phosphorylase B"/>
    <property type="match status" value="4"/>
</dbReference>
<keyword evidence="1" id="KW-0808">Transferase</keyword>
<gene>
    <name evidence="4" type="ORF">GIW56_18735</name>
</gene>
<dbReference type="PANTHER" id="PTHR46401:SF2">
    <property type="entry name" value="GLYCOSYLTRANSFERASE WBBK-RELATED"/>
    <property type="match status" value="1"/>
</dbReference>
<reference evidence="4 5" key="1">
    <citation type="submission" date="2019-11" db="EMBL/GenBank/DDBJ databases">
        <title>Epiphytic Pseudomonas syringae from cherry orchards.</title>
        <authorList>
            <person name="Hulin M.T."/>
        </authorList>
    </citation>
    <scope>NUCLEOTIDE SEQUENCE [LARGE SCALE GENOMIC DNA]</scope>
    <source>
        <strain evidence="4 5">PA-6-5B</strain>
    </source>
</reference>
<dbReference type="EMBL" id="WKED01000036">
    <property type="protein sequence ID" value="MCF5108879.1"/>
    <property type="molecule type" value="Genomic_DNA"/>
</dbReference>
<evidence type="ECO:0000259" key="2">
    <source>
        <dbReference type="Pfam" id="PF00534"/>
    </source>
</evidence>
<dbReference type="RefSeq" id="WP_200660982.1">
    <property type="nucleotide sequence ID" value="NZ_WKED01000036.1"/>
</dbReference>
<dbReference type="Pfam" id="PF00534">
    <property type="entry name" value="Glycos_transf_1"/>
    <property type="match status" value="1"/>
</dbReference>
<evidence type="ECO:0000256" key="1">
    <source>
        <dbReference type="ARBA" id="ARBA00022679"/>
    </source>
</evidence>
<evidence type="ECO:0000313" key="4">
    <source>
        <dbReference type="EMBL" id="MCF5108879.1"/>
    </source>
</evidence>
<proteinExistence type="predicted"/>
<dbReference type="InterPro" id="IPR055259">
    <property type="entry name" value="YkvP/CgeB_Glyco_trans-like"/>
</dbReference>
<accession>A0ABS9F963</accession>
<name>A0ABS9F963_9PSED</name>
<dbReference type="InterPro" id="IPR001296">
    <property type="entry name" value="Glyco_trans_1"/>
</dbReference>
<protein>
    <submittedName>
        <fullName evidence="4">Glycosyltransferase</fullName>
    </submittedName>
</protein>
<feature type="domain" description="Spore protein YkvP/CgeB glycosyl transferase-like" evidence="3">
    <location>
        <begin position="248"/>
        <end position="377"/>
    </location>
</feature>
<dbReference type="CDD" id="cd03801">
    <property type="entry name" value="GT4_PimA-like"/>
    <property type="match status" value="1"/>
</dbReference>
<feature type="domain" description="Glycosyl transferase family 1" evidence="2">
    <location>
        <begin position="1164"/>
        <end position="1312"/>
    </location>
</feature>
<comment type="caution">
    <text evidence="4">The sequence shown here is derived from an EMBL/GenBank/DDBJ whole genome shotgun (WGS) entry which is preliminary data.</text>
</comment>
<dbReference type="Proteomes" id="UP000814003">
    <property type="component" value="Unassembled WGS sequence"/>
</dbReference>
<evidence type="ECO:0000313" key="5">
    <source>
        <dbReference type="Proteomes" id="UP000814003"/>
    </source>
</evidence>
<keyword evidence="5" id="KW-1185">Reference proteome</keyword>
<dbReference type="SUPFAM" id="SSF53756">
    <property type="entry name" value="UDP-Glycosyltransferase/glycogen phosphorylase"/>
    <property type="match status" value="3"/>
</dbReference>
<dbReference type="PANTHER" id="PTHR46401">
    <property type="entry name" value="GLYCOSYLTRANSFERASE WBBK-RELATED"/>
    <property type="match status" value="1"/>
</dbReference>
<evidence type="ECO:0000259" key="3">
    <source>
        <dbReference type="Pfam" id="PF13524"/>
    </source>
</evidence>